<evidence type="ECO:0000256" key="7">
    <source>
        <dbReference type="ARBA" id="ARBA00022490"/>
    </source>
</evidence>
<dbReference type="EMBL" id="JBHRSV010000028">
    <property type="protein sequence ID" value="MFC2927222.1"/>
    <property type="molecule type" value="Genomic_DNA"/>
</dbReference>
<dbReference type="InterPro" id="IPR002410">
    <property type="entry name" value="Peptidase_S33"/>
</dbReference>
<evidence type="ECO:0000256" key="2">
    <source>
        <dbReference type="ARBA" id="ARBA00004496"/>
    </source>
</evidence>
<evidence type="ECO:0000256" key="10">
    <source>
        <dbReference type="ARBA" id="ARBA00029605"/>
    </source>
</evidence>
<comment type="catalytic activity">
    <reaction evidence="1 11">
        <text>Release of N-terminal proline from a peptide.</text>
        <dbReference type="EC" id="3.4.11.5"/>
    </reaction>
</comment>
<dbReference type="Pfam" id="PF00561">
    <property type="entry name" value="Abhydrolase_1"/>
    <property type="match status" value="1"/>
</dbReference>
<comment type="similarity">
    <text evidence="3 11">Belongs to the peptidase S33 family.</text>
</comment>
<reference evidence="14" key="1">
    <citation type="journal article" date="2019" name="Int. J. Syst. Evol. Microbiol.">
        <title>The Global Catalogue of Microorganisms (GCM) 10K type strain sequencing project: providing services to taxonomists for standard genome sequencing and annotation.</title>
        <authorList>
            <consortium name="The Broad Institute Genomics Platform"/>
            <consortium name="The Broad Institute Genome Sequencing Center for Infectious Disease"/>
            <person name="Wu L."/>
            <person name="Ma J."/>
        </authorList>
    </citation>
    <scope>NUCLEOTIDE SEQUENCE [LARGE SCALE GENOMIC DNA]</scope>
    <source>
        <strain evidence="14">KCTC 52487</strain>
    </source>
</reference>
<dbReference type="PIRSF" id="PIRSF006431">
    <property type="entry name" value="Pept_S33"/>
    <property type="match status" value="1"/>
</dbReference>
<evidence type="ECO:0000256" key="3">
    <source>
        <dbReference type="ARBA" id="ARBA00010088"/>
    </source>
</evidence>
<keyword evidence="6 11" id="KW-0031">Aminopeptidase</keyword>
<evidence type="ECO:0000256" key="5">
    <source>
        <dbReference type="ARBA" id="ARBA00021843"/>
    </source>
</evidence>
<proteinExistence type="inferred from homology"/>
<evidence type="ECO:0000259" key="12">
    <source>
        <dbReference type="Pfam" id="PF00561"/>
    </source>
</evidence>
<dbReference type="InterPro" id="IPR000073">
    <property type="entry name" value="AB_hydrolase_1"/>
</dbReference>
<name>A0ABV7A0X7_9PROT</name>
<dbReference type="SUPFAM" id="SSF53474">
    <property type="entry name" value="alpha/beta-Hydrolases"/>
    <property type="match status" value="1"/>
</dbReference>
<comment type="subcellular location">
    <subcellularLocation>
        <location evidence="2 11">Cytoplasm</location>
    </subcellularLocation>
</comment>
<dbReference type="PANTHER" id="PTHR43722:SF1">
    <property type="entry name" value="PROLINE IMINOPEPTIDASE"/>
    <property type="match status" value="1"/>
</dbReference>
<keyword evidence="14" id="KW-1185">Reference proteome</keyword>
<keyword evidence="7 11" id="KW-0963">Cytoplasm</keyword>
<protein>
    <recommendedName>
        <fullName evidence="5 11">Proline iminopeptidase</fullName>
        <shortName evidence="11">PIP</shortName>
        <ecNumber evidence="4 11">3.4.11.5</ecNumber>
    </recommendedName>
    <alternativeName>
        <fullName evidence="10 11">Prolyl aminopeptidase</fullName>
    </alternativeName>
</protein>
<organism evidence="13 14">
    <name type="scientific">Hyphobacterium vulgare</name>
    <dbReference type="NCBI Taxonomy" id="1736751"/>
    <lineage>
        <taxon>Bacteria</taxon>
        <taxon>Pseudomonadati</taxon>
        <taxon>Pseudomonadota</taxon>
        <taxon>Alphaproteobacteria</taxon>
        <taxon>Maricaulales</taxon>
        <taxon>Maricaulaceae</taxon>
        <taxon>Hyphobacterium</taxon>
    </lineage>
</organism>
<dbReference type="EC" id="3.4.11.5" evidence="4 11"/>
<accession>A0ABV7A0X7</accession>
<dbReference type="InterPro" id="IPR029058">
    <property type="entry name" value="AB_hydrolase_fold"/>
</dbReference>
<evidence type="ECO:0000313" key="14">
    <source>
        <dbReference type="Proteomes" id="UP001595379"/>
    </source>
</evidence>
<gene>
    <name evidence="13" type="ORF">ACFOOR_14015</name>
</gene>
<evidence type="ECO:0000256" key="4">
    <source>
        <dbReference type="ARBA" id="ARBA00012568"/>
    </source>
</evidence>
<dbReference type="InterPro" id="IPR005944">
    <property type="entry name" value="Pro_iminopeptidase"/>
</dbReference>
<feature type="domain" description="AB hydrolase-1" evidence="12">
    <location>
        <begin position="37"/>
        <end position="318"/>
    </location>
</feature>
<comment type="caution">
    <text evidence="13">The sequence shown here is derived from an EMBL/GenBank/DDBJ whole genome shotgun (WGS) entry which is preliminary data.</text>
</comment>
<evidence type="ECO:0000256" key="8">
    <source>
        <dbReference type="ARBA" id="ARBA00022670"/>
    </source>
</evidence>
<dbReference type="Gene3D" id="3.40.50.1820">
    <property type="entry name" value="alpha/beta hydrolase"/>
    <property type="match status" value="1"/>
</dbReference>
<dbReference type="PRINTS" id="PR00793">
    <property type="entry name" value="PROAMNOPTASE"/>
</dbReference>
<keyword evidence="9 11" id="KW-0378">Hydrolase</keyword>
<evidence type="ECO:0000256" key="1">
    <source>
        <dbReference type="ARBA" id="ARBA00001585"/>
    </source>
</evidence>
<evidence type="ECO:0000256" key="9">
    <source>
        <dbReference type="ARBA" id="ARBA00022801"/>
    </source>
</evidence>
<dbReference type="GO" id="GO:0016787">
    <property type="term" value="F:hydrolase activity"/>
    <property type="evidence" value="ECO:0007669"/>
    <property type="project" value="UniProtKB-KW"/>
</dbReference>
<sequence length="337" mass="36799">MTFFPTIEPYETGRLAVSGGHQLHYERSGKKGGVPALMLHGGPGSGCTADHRRLFDPEIFDTLLLDQRGSGRSTPLAGLAHNTAQDLVADIEALRTHLGIDRFVVFGPSWGSTLALLYAETHPDSVRGVVVEGIFTGTPGELDWWLSPHGVARIFPDVRADLLTHVPERFHDAASGDLMAWYMDAMAEEWSGGAPVLDRLGDPSASIADLRASPLYRWTEYEERLSYLEKSPEAARDSMAARGRGYVATHSLIEAHYFTHDCFLEPDQILRDAGRVKDVPMHIVQSRYDMVCPAGTALALAAACPHADFTMIPVNGHAMTDAVRPTVIAAIRGMAER</sequence>
<keyword evidence="8 11" id="KW-0645">Protease</keyword>
<evidence type="ECO:0000313" key="13">
    <source>
        <dbReference type="EMBL" id="MFC2927222.1"/>
    </source>
</evidence>
<evidence type="ECO:0000256" key="11">
    <source>
        <dbReference type="PIRNR" id="PIRNR006431"/>
    </source>
</evidence>
<evidence type="ECO:0000256" key="6">
    <source>
        <dbReference type="ARBA" id="ARBA00022438"/>
    </source>
</evidence>
<dbReference type="PANTHER" id="PTHR43722">
    <property type="entry name" value="PROLINE IMINOPEPTIDASE"/>
    <property type="match status" value="1"/>
</dbReference>
<dbReference type="Proteomes" id="UP001595379">
    <property type="component" value="Unassembled WGS sequence"/>
</dbReference>
<dbReference type="RefSeq" id="WP_343163212.1">
    <property type="nucleotide sequence ID" value="NZ_JBHRSV010000028.1"/>
</dbReference>